<dbReference type="EMBL" id="FXAF01000002">
    <property type="protein sequence ID" value="SMF10734.1"/>
    <property type="molecule type" value="Genomic_DNA"/>
</dbReference>
<dbReference type="CDD" id="cd03293">
    <property type="entry name" value="ABC_NrtD_SsuB_transporters"/>
    <property type="match status" value="1"/>
</dbReference>
<keyword evidence="2" id="KW-0813">Transport</keyword>
<evidence type="ECO:0000256" key="3">
    <source>
        <dbReference type="ARBA" id="ARBA00022741"/>
    </source>
</evidence>
<dbReference type="InterPro" id="IPR017871">
    <property type="entry name" value="ABC_transporter-like_CS"/>
</dbReference>
<dbReference type="PROSITE" id="PS50893">
    <property type="entry name" value="ABC_TRANSPORTER_2"/>
    <property type="match status" value="1"/>
</dbReference>
<dbReference type="STRING" id="464029.SAMN02982989_5191"/>
<gene>
    <name evidence="6" type="ORF">SAMN02982989_5191</name>
</gene>
<dbReference type="Pfam" id="PF00005">
    <property type="entry name" value="ABC_tran"/>
    <property type="match status" value="1"/>
</dbReference>
<dbReference type="GO" id="GO:0016887">
    <property type="term" value="F:ATP hydrolysis activity"/>
    <property type="evidence" value="ECO:0007669"/>
    <property type="project" value="InterPro"/>
</dbReference>
<dbReference type="InterPro" id="IPR027417">
    <property type="entry name" value="P-loop_NTPase"/>
</dbReference>
<dbReference type="InterPro" id="IPR003593">
    <property type="entry name" value="AAA+_ATPase"/>
</dbReference>
<evidence type="ECO:0000256" key="2">
    <source>
        <dbReference type="ARBA" id="ARBA00022448"/>
    </source>
</evidence>
<dbReference type="OrthoDB" id="9807242at2"/>
<dbReference type="InterPro" id="IPR050166">
    <property type="entry name" value="ABC_transporter_ATP-bind"/>
</dbReference>
<reference evidence="7" key="1">
    <citation type="submission" date="2017-04" db="EMBL/GenBank/DDBJ databases">
        <authorList>
            <person name="Varghese N."/>
            <person name="Submissions S."/>
        </authorList>
    </citation>
    <scope>NUCLEOTIDE SEQUENCE [LARGE SCALE GENOMIC DNA]</scope>
    <source>
        <strain evidence="7">B4P</strain>
    </source>
</reference>
<dbReference type="PANTHER" id="PTHR42788">
    <property type="entry name" value="TAURINE IMPORT ATP-BINDING PROTEIN-RELATED"/>
    <property type="match status" value="1"/>
</dbReference>
<dbReference type="InterPro" id="IPR003439">
    <property type="entry name" value="ABC_transporter-like_ATP-bd"/>
</dbReference>
<keyword evidence="4 6" id="KW-0067">ATP-binding</keyword>
<organism evidence="6 7">
    <name type="scientific">Xaviernesmea oryzae</name>
    <dbReference type="NCBI Taxonomy" id="464029"/>
    <lineage>
        <taxon>Bacteria</taxon>
        <taxon>Pseudomonadati</taxon>
        <taxon>Pseudomonadota</taxon>
        <taxon>Alphaproteobacteria</taxon>
        <taxon>Hyphomicrobiales</taxon>
        <taxon>Rhizobiaceae</taxon>
        <taxon>Rhizobium/Agrobacterium group</taxon>
        <taxon>Xaviernesmea</taxon>
    </lineage>
</organism>
<dbReference type="SUPFAM" id="SSF52540">
    <property type="entry name" value="P-loop containing nucleoside triphosphate hydrolases"/>
    <property type="match status" value="1"/>
</dbReference>
<dbReference type="Proteomes" id="UP000192903">
    <property type="component" value="Unassembled WGS sequence"/>
</dbReference>
<feature type="domain" description="ABC transporter" evidence="5">
    <location>
        <begin position="23"/>
        <end position="256"/>
    </location>
</feature>
<dbReference type="RefSeq" id="WP_085420812.1">
    <property type="nucleotide sequence ID" value="NZ_FXAF01000002.1"/>
</dbReference>
<evidence type="ECO:0000313" key="7">
    <source>
        <dbReference type="Proteomes" id="UP000192903"/>
    </source>
</evidence>
<sequence>MQGAVKLKPNVPVPEPAAPAVSVRNLHVRFGDRSNEFTALSDISVDIPEGAFVTMLGPSGCGKSTLLRCIADLVHISEGSISVFGRSPREAREGRDFAFVFQDATLLPWRTVLDNICLPLEVGRRSETGDHADPHALLEMVGLKGREKALPHELSGGMRQRVAIARALITRPRILLMDEPFGALDEITRDRLNEELLRVWQETGTTILFVTHSIPEAAFLGQKVLMLQAHPGRVKEFTKVDLPFPRSLSVRDTVEFIGVTAHLRARLEECL</sequence>
<comment type="similarity">
    <text evidence="1">Belongs to the ABC transporter superfamily.</text>
</comment>
<evidence type="ECO:0000313" key="6">
    <source>
        <dbReference type="EMBL" id="SMF10734.1"/>
    </source>
</evidence>
<dbReference type="GO" id="GO:0005524">
    <property type="term" value="F:ATP binding"/>
    <property type="evidence" value="ECO:0007669"/>
    <property type="project" value="UniProtKB-KW"/>
</dbReference>
<keyword evidence="7" id="KW-1185">Reference proteome</keyword>
<name>A0A1X7D8H2_9HYPH</name>
<dbReference type="Gene3D" id="3.40.50.300">
    <property type="entry name" value="P-loop containing nucleotide triphosphate hydrolases"/>
    <property type="match status" value="1"/>
</dbReference>
<dbReference type="SMART" id="SM00382">
    <property type="entry name" value="AAA"/>
    <property type="match status" value="1"/>
</dbReference>
<dbReference type="PROSITE" id="PS00211">
    <property type="entry name" value="ABC_TRANSPORTER_1"/>
    <property type="match status" value="1"/>
</dbReference>
<accession>A0A1X7D8H2</accession>
<dbReference type="PANTHER" id="PTHR42788:SF13">
    <property type="entry name" value="ALIPHATIC SULFONATES IMPORT ATP-BINDING PROTEIN SSUB"/>
    <property type="match status" value="1"/>
</dbReference>
<evidence type="ECO:0000256" key="1">
    <source>
        <dbReference type="ARBA" id="ARBA00005417"/>
    </source>
</evidence>
<keyword evidence="3" id="KW-0547">Nucleotide-binding</keyword>
<evidence type="ECO:0000259" key="5">
    <source>
        <dbReference type="PROSITE" id="PS50893"/>
    </source>
</evidence>
<proteinExistence type="inferred from homology"/>
<evidence type="ECO:0000256" key="4">
    <source>
        <dbReference type="ARBA" id="ARBA00022840"/>
    </source>
</evidence>
<dbReference type="AlphaFoldDB" id="A0A1X7D8H2"/>
<protein>
    <submittedName>
        <fullName evidence="6">NitT/TauT family transport system ATP-binding protein</fullName>
    </submittedName>
</protein>